<evidence type="ECO:0000256" key="3">
    <source>
        <dbReference type="ARBA" id="ARBA00023004"/>
    </source>
</evidence>
<keyword evidence="2 4" id="KW-0479">Metal-binding</keyword>
<evidence type="ECO:0000256" key="1">
    <source>
        <dbReference type="ARBA" id="ARBA00022617"/>
    </source>
</evidence>
<dbReference type="PRINTS" id="PR00385">
    <property type="entry name" value="P450"/>
</dbReference>
<feature type="transmembrane region" description="Helical" evidence="5">
    <location>
        <begin position="20"/>
        <end position="40"/>
    </location>
</feature>
<evidence type="ECO:0000256" key="5">
    <source>
        <dbReference type="SAM" id="Phobius"/>
    </source>
</evidence>
<dbReference type="PRINTS" id="PR00463">
    <property type="entry name" value="EP450I"/>
</dbReference>
<dbReference type="InterPro" id="IPR002401">
    <property type="entry name" value="Cyt_P450_E_grp-I"/>
</dbReference>
<dbReference type="InterPro" id="IPR001128">
    <property type="entry name" value="Cyt_P450"/>
</dbReference>
<dbReference type="OrthoDB" id="3934656at2759"/>
<dbReference type="GO" id="GO:0005506">
    <property type="term" value="F:iron ion binding"/>
    <property type="evidence" value="ECO:0007669"/>
    <property type="project" value="InterPro"/>
</dbReference>
<dbReference type="Pfam" id="PF00067">
    <property type="entry name" value="p450"/>
    <property type="match status" value="1"/>
</dbReference>
<evidence type="ECO:0000256" key="2">
    <source>
        <dbReference type="ARBA" id="ARBA00022723"/>
    </source>
</evidence>
<evidence type="ECO:0008006" key="8">
    <source>
        <dbReference type="Google" id="ProtNLM"/>
    </source>
</evidence>
<dbReference type="EMBL" id="JAANBB010000604">
    <property type="protein sequence ID" value="KAF7538220.1"/>
    <property type="molecule type" value="Genomic_DNA"/>
</dbReference>
<accession>A0A9P5GV17</accession>
<feature type="binding site" description="axial binding residue" evidence="4">
    <location>
        <position position="451"/>
    </location>
    <ligand>
        <name>heme</name>
        <dbReference type="ChEBI" id="CHEBI:30413"/>
    </ligand>
    <ligandPart>
        <name>Fe</name>
        <dbReference type="ChEBI" id="CHEBI:18248"/>
    </ligandPart>
</feature>
<evidence type="ECO:0000256" key="4">
    <source>
        <dbReference type="PIRSR" id="PIRSR602401-1"/>
    </source>
</evidence>
<name>A0A9P5GV17_9HYPO</name>
<keyword evidence="5" id="KW-0472">Membrane</keyword>
<keyword evidence="3 4" id="KW-0408">Iron</keyword>
<comment type="caution">
    <text evidence="6">The sequence shown here is derived from an EMBL/GenBank/DDBJ whole genome shotgun (WGS) entry which is preliminary data.</text>
</comment>
<dbReference type="PANTHER" id="PTHR24305:SF168">
    <property type="entry name" value="P450, PUTATIVE (EUROFUNG)-RELATED"/>
    <property type="match status" value="1"/>
</dbReference>
<dbReference type="GO" id="GO:0016705">
    <property type="term" value="F:oxidoreductase activity, acting on paired donors, with incorporation or reduction of molecular oxygen"/>
    <property type="evidence" value="ECO:0007669"/>
    <property type="project" value="InterPro"/>
</dbReference>
<keyword evidence="5" id="KW-0812">Transmembrane</keyword>
<sequence>MSFAEASAGVLGLFTDGRPSVTIAVSLVGVLILWTVFSIWRQYTRLSHFKGPLLASLSKWWLIKTVGNGRAYLDFWEINKKYGSIARVGPNDLITSDPDFMKHILGVRTEYRRSDWYDGMRFDPASNNILSWRDEDEHFKLRSKMAAGYGGREVENLEPKIDKNVLAFIQLLKNYAAEKKVVDFGRKAQFFTLDVISDLAFGKPFGFLETDSDVYEYIGTTEETLPMVMVTTVVPFLVKILSHPLFKRMLPSEKDRLGFGKIMGIAKDVAAERFGPDKKIQKDMLGSFVAHGLTQKEAGSEILLQIVAGSDTTATAIRSTMLHIVANPRTYNKLRAEIASTNYSTEVIPESIARDLTYLQAVIKEGLRIFPPVAGLMAKEAPPQGDTFKGVFIPGGTRIGYGAWGIFRSEDLWGKDAGEFRPERWLEASPDKLKDMESTLDLIFSYGKWQCLGRPVALMELNKIYVELLRRFDFSLCDPTNPWKVFNCGIFSQSELWMRVSTTDAN</sequence>
<keyword evidence="1 4" id="KW-0349">Heme</keyword>
<dbReference type="Proteomes" id="UP000722485">
    <property type="component" value="Unassembled WGS sequence"/>
</dbReference>
<dbReference type="InterPro" id="IPR036396">
    <property type="entry name" value="Cyt_P450_sf"/>
</dbReference>
<dbReference type="AlphaFoldDB" id="A0A9P5GV17"/>
<dbReference type="SUPFAM" id="SSF48264">
    <property type="entry name" value="Cytochrome P450"/>
    <property type="match status" value="1"/>
</dbReference>
<evidence type="ECO:0000313" key="6">
    <source>
        <dbReference type="EMBL" id="KAF7538220.1"/>
    </source>
</evidence>
<dbReference type="PANTHER" id="PTHR24305">
    <property type="entry name" value="CYTOCHROME P450"/>
    <property type="match status" value="1"/>
</dbReference>
<proteinExistence type="predicted"/>
<reference evidence="6" key="1">
    <citation type="submission" date="2020-03" db="EMBL/GenBank/DDBJ databases">
        <title>Draft Genome Sequence of Cylindrodendrum hubeiense.</title>
        <authorList>
            <person name="Buettner E."/>
            <person name="Kellner H."/>
        </authorList>
    </citation>
    <scope>NUCLEOTIDE SEQUENCE</scope>
    <source>
        <strain evidence="6">IHI 201604</strain>
    </source>
</reference>
<keyword evidence="5" id="KW-1133">Transmembrane helix</keyword>
<dbReference type="CDD" id="cd11060">
    <property type="entry name" value="CYP57A1-like"/>
    <property type="match status" value="1"/>
</dbReference>
<comment type="cofactor">
    <cofactor evidence="4">
        <name>heme</name>
        <dbReference type="ChEBI" id="CHEBI:30413"/>
    </cofactor>
</comment>
<protein>
    <recommendedName>
        <fullName evidence="8">Pisatin demethylase</fullName>
    </recommendedName>
</protein>
<gene>
    <name evidence="6" type="ORF">G7Z17_g12677</name>
</gene>
<dbReference type="Gene3D" id="1.10.630.10">
    <property type="entry name" value="Cytochrome P450"/>
    <property type="match status" value="1"/>
</dbReference>
<organism evidence="6 7">
    <name type="scientific">Cylindrodendrum hubeiense</name>
    <dbReference type="NCBI Taxonomy" id="595255"/>
    <lineage>
        <taxon>Eukaryota</taxon>
        <taxon>Fungi</taxon>
        <taxon>Dikarya</taxon>
        <taxon>Ascomycota</taxon>
        <taxon>Pezizomycotina</taxon>
        <taxon>Sordariomycetes</taxon>
        <taxon>Hypocreomycetidae</taxon>
        <taxon>Hypocreales</taxon>
        <taxon>Nectriaceae</taxon>
        <taxon>Cylindrodendrum</taxon>
    </lineage>
</organism>
<dbReference type="GO" id="GO:0020037">
    <property type="term" value="F:heme binding"/>
    <property type="evidence" value="ECO:0007669"/>
    <property type="project" value="InterPro"/>
</dbReference>
<dbReference type="GO" id="GO:0004497">
    <property type="term" value="F:monooxygenase activity"/>
    <property type="evidence" value="ECO:0007669"/>
    <property type="project" value="InterPro"/>
</dbReference>
<keyword evidence="7" id="KW-1185">Reference proteome</keyword>
<dbReference type="InterPro" id="IPR050121">
    <property type="entry name" value="Cytochrome_P450_monoxygenase"/>
</dbReference>
<evidence type="ECO:0000313" key="7">
    <source>
        <dbReference type="Proteomes" id="UP000722485"/>
    </source>
</evidence>